<sequence length="994" mass="115123">MNQNPIWIHSGWIHSTLLIWGETKPKNGQSNNGFIYPFLVQPFDLKLRLFRYDQASFYGTFISTNRALLHVPLKNREFQSHVGKTIVYQADESWQTYMFPVEGIEQNISQFVQSLDLYESWSKEEDLHLSPDFSEWIVFLKQVYNLISDGAIKPSLEGRWQLSVKDDWYEYWLRRLPQSTFSLTSSQNEKTIKDEDTHQTALTLLKNIIDAVVRELVQEKETQQAFLEWQHSVSNTAQDFVASFGKQDRNRAVVNPLFNTAAFHKQIGLQQEDPFQTALVLNEPKHADANWQISIALADQKQDNLLITTEQLFAGKHPWLLNPVPRLKNDIQVLSNEFAMLENLRLSSPSIEVSSDDAYQLFINEHQRLVEIGIKLIVPTSLKKPQALRVMLENKGEQLEENTEPILNWQSLANFQYSIAIGNQTIDENEFKQFVQEKQPFIYVNGEWIAWDPTLATELKQYLERVNQHYSYLEAWKMEETESFPEQLEDVDFKIQWSDSLKDKLTDLYKNDPEETPLPAQFNGNLRPYQKKGFDWLIHLRKVGFGGCLADDMGLGKSIQTIAYMLYVLENQPNKKAPFLLICPTSLLYNWQLECEKFAPHLKLFIHHGSDRLKEDEPRLHDADLVITSYTLALKDATLFNHVHWNGLILDEAQHIKNKETKQRRAIRQIHAVHRLALTGTPIENRLTELWSLMDLLNPSLLGGYQSFLNTYIRPIEREKNQQKQDHLRSLIKPFLLRRTKKDSETDLQLPTKNEHSLYVELSLEQAALYQAVVDDISDRIHTVSSLERRAMILRAITRLKQICNHPAQFHKDQAFSAHQSGKWDQFVKLTDSIHARKESTLIFTQYKEMGKMIAAYLEEEHNQTVPFLHGGLSRKQRQHAVEQFQTDSSVSFFVLSLKAGGVGLNLTKATNVIHYDRWWNPAVENQATDRAYRIGQTKEVDVYKLLTTGTVEERIDRLIIGKQALADGVLASSTSITELSDDELLSLIRLNIQ</sequence>
<dbReference type="InterPro" id="IPR014001">
    <property type="entry name" value="Helicase_ATP-bd"/>
</dbReference>
<dbReference type="SMART" id="SM00490">
    <property type="entry name" value="HELICc"/>
    <property type="match status" value="1"/>
</dbReference>
<evidence type="ECO:0000256" key="1">
    <source>
        <dbReference type="ARBA" id="ARBA00022801"/>
    </source>
</evidence>
<evidence type="ECO:0000259" key="2">
    <source>
        <dbReference type="PROSITE" id="PS51192"/>
    </source>
</evidence>
<keyword evidence="4" id="KW-0547">Nucleotide-binding</keyword>
<dbReference type="SMART" id="SM00487">
    <property type="entry name" value="DEXDc"/>
    <property type="match status" value="1"/>
</dbReference>
<dbReference type="InterPro" id="IPR001650">
    <property type="entry name" value="Helicase_C-like"/>
</dbReference>
<name>A0ABS2SZG4_9BACI</name>
<dbReference type="InterPro" id="IPR022138">
    <property type="entry name" value="DUF3670"/>
</dbReference>
<gene>
    <name evidence="4" type="ORF">JOC54_003697</name>
</gene>
<dbReference type="InterPro" id="IPR049730">
    <property type="entry name" value="SNF2/RAD54-like_C"/>
</dbReference>
<feature type="domain" description="Helicase C-terminal" evidence="3">
    <location>
        <begin position="829"/>
        <end position="981"/>
    </location>
</feature>
<dbReference type="Pfam" id="PF12419">
    <property type="entry name" value="DUF3670"/>
    <property type="match status" value="1"/>
</dbReference>
<reference evidence="4" key="1">
    <citation type="submission" date="2021-01" db="EMBL/GenBank/DDBJ databases">
        <title>Genomic Encyclopedia of Type Strains, Phase IV (KMG-IV): sequencing the most valuable type-strain genomes for metagenomic binning, comparative biology and taxonomic classification.</title>
        <authorList>
            <person name="Goeker M."/>
        </authorList>
    </citation>
    <scope>NUCLEOTIDE SEQUENCE</scope>
    <source>
        <strain evidence="4">DSM 21943</strain>
    </source>
</reference>
<dbReference type="InterPro" id="IPR038718">
    <property type="entry name" value="SNF2-like_sf"/>
</dbReference>
<dbReference type="InterPro" id="IPR000330">
    <property type="entry name" value="SNF2_N"/>
</dbReference>
<dbReference type="InterPro" id="IPR027417">
    <property type="entry name" value="P-loop_NTPase"/>
</dbReference>
<dbReference type="CDD" id="cd18793">
    <property type="entry name" value="SF2_C_SNF"/>
    <property type="match status" value="1"/>
</dbReference>
<dbReference type="PANTHER" id="PTHR45629:SF7">
    <property type="entry name" value="DNA EXCISION REPAIR PROTEIN ERCC-6-RELATED"/>
    <property type="match status" value="1"/>
</dbReference>
<dbReference type="Proteomes" id="UP001179280">
    <property type="component" value="Unassembled WGS sequence"/>
</dbReference>
<dbReference type="PROSITE" id="PS51192">
    <property type="entry name" value="HELICASE_ATP_BIND_1"/>
    <property type="match status" value="1"/>
</dbReference>
<protein>
    <submittedName>
        <fullName evidence="4">SNF2 family DNA or RNA helicase</fullName>
    </submittedName>
</protein>
<proteinExistence type="predicted"/>
<comment type="caution">
    <text evidence="4">The sequence shown here is derived from an EMBL/GenBank/DDBJ whole genome shotgun (WGS) entry which is preliminary data.</text>
</comment>
<dbReference type="Pfam" id="PF00176">
    <property type="entry name" value="SNF2-rel_dom"/>
    <property type="match status" value="1"/>
</dbReference>
<dbReference type="Pfam" id="PF00271">
    <property type="entry name" value="Helicase_C"/>
    <property type="match status" value="1"/>
</dbReference>
<evidence type="ECO:0000259" key="3">
    <source>
        <dbReference type="PROSITE" id="PS51194"/>
    </source>
</evidence>
<dbReference type="Gene3D" id="3.40.50.300">
    <property type="entry name" value="P-loop containing nucleotide triphosphate hydrolases"/>
    <property type="match status" value="1"/>
</dbReference>
<feature type="domain" description="Helicase ATP-binding" evidence="2">
    <location>
        <begin position="538"/>
        <end position="700"/>
    </location>
</feature>
<evidence type="ECO:0000313" key="4">
    <source>
        <dbReference type="EMBL" id="MBM7840416.1"/>
    </source>
</evidence>
<dbReference type="Gene3D" id="3.40.50.10810">
    <property type="entry name" value="Tandem AAA-ATPase domain"/>
    <property type="match status" value="1"/>
</dbReference>
<dbReference type="InterPro" id="IPR050496">
    <property type="entry name" value="SNF2_RAD54_helicase_repair"/>
</dbReference>
<dbReference type="CDD" id="cd18012">
    <property type="entry name" value="DEXQc_arch_SWI2_SNF2"/>
    <property type="match status" value="1"/>
</dbReference>
<evidence type="ECO:0000313" key="5">
    <source>
        <dbReference type="Proteomes" id="UP001179280"/>
    </source>
</evidence>
<organism evidence="4 5">
    <name type="scientific">Shouchella xiaoxiensis</name>
    <dbReference type="NCBI Taxonomy" id="766895"/>
    <lineage>
        <taxon>Bacteria</taxon>
        <taxon>Bacillati</taxon>
        <taxon>Bacillota</taxon>
        <taxon>Bacilli</taxon>
        <taxon>Bacillales</taxon>
        <taxon>Bacillaceae</taxon>
        <taxon>Shouchella</taxon>
    </lineage>
</organism>
<dbReference type="PANTHER" id="PTHR45629">
    <property type="entry name" value="SNF2/RAD54 FAMILY MEMBER"/>
    <property type="match status" value="1"/>
</dbReference>
<keyword evidence="4" id="KW-0067">ATP-binding</keyword>
<dbReference type="GO" id="GO:0004386">
    <property type="term" value="F:helicase activity"/>
    <property type="evidence" value="ECO:0007669"/>
    <property type="project" value="UniProtKB-KW"/>
</dbReference>
<dbReference type="RefSeq" id="WP_204467992.1">
    <property type="nucleotide sequence ID" value="NZ_JAFBCV010000013.1"/>
</dbReference>
<accession>A0ABS2SZG4</accession>
<keyword evidence="5" id="KW-1185">Reference proteome</keyword>
<keyword evidence="4" id="KW-0347">Helicase</keyword>
<dbReference type="SUPFAM" id="SSF52540">
    <property type="entry name" value="P-loop containing nucleoside triphosphate hydrolases"/>
    <property type="match status" value="2"/>
</dbReference>
<dbReference type="EMBL" id="JAFBCV010000013">
    <property type="protein sequence ID" value="MBM7840416.1"/>
    <property type="molecule type" value="Genomic_DNA"/>
</dbReference>
<keyword evidence="1" id="KW-0378">Hydrolase</keyword>
<dbReference type="PROSITE" id="PS51194">
    <property type="entry name" value="HELICASE_CTER"/>
    <property type="match status" value="1"/>
</dbReference>